<dbReference type="PANTHER" id="PTHR30486">
    <property type="entry name" value="TWITCHING MOTILITY PROTEIN PILT"/>
    <property type="match status" value="1"/>
</dbReference>
<dbReference type="Gene3D" id="3.40.50.300">
    <property type="entry name" value="P-loop containing nucleotide triphosphate hydrolases"/>
    <property type="match status" value="1"/>
</dbReference>
<feature type="domain" description="Bacterial type II secretion system protein E" evidence="3">
    <location>
        <begin position="193"/>
        <end position="207"/>
    </location>
</feature>
<dbReference type="Proteomes" id="UP000050420">
    <property type="component" value="Unassembled WGS sequence"/>
</dbReference>
<comment type="caution">
    <text evidence="4">The sequence shown here is derived from an EMBL/GenBank/DDBJ whole genome shotgun (WGS) entry which is preliminary data.</text>
</comment>
<evidence type="ECO:0000313" key="5">
    <source>
        <dbReference type="Proteomes" id="UP000050420"/>
    </source>
</evidence>
<dbReference type="CDD" id="cd01131">
    <property type="entry name" value="PilT"/>
    <property type="match status" value="1"/>
</dbReference>
<feature type="region of interest" description="Disordered" evidence="2">
    <location>
        <begin position="355"/>
        <end position="391"/>
    </location>
</feature>
<dbReference type="SMART" id="SM00382">
    <property type="entry name" value="AAA"/>
    <property type="match status" value="1"/>
</dbReference>
<dbReference type="PROSITE" id="PS00662">
    <property type="entry name" value="T2SP_E"/>
    <property type="match status" value="1"/>
</dbReference>
<dbReference type="Gene3D" id="3.30.450.90">
    <property type="match status" value="1"/>
</dbReference>
<dbReference type="GO" id="GO:0005524">
    <property type="term" value="F:ATP binding"/>
    <property type="evidence" value="ECO:0007669"/>
    <property type="project" value="InterPro"/>
</dbReference>
<reference evidence="4 5" key="1">
    <citation type="submission" date="2015-09" db="EMBL/GenBank/DDBJ databases">
        <title>Genome announcement of multiple Pseudomonas syringae strains.</title>
        <authorList>
            <person name="Thakur S."/>
            <person name="Wang P.W."/>
            <person name="Gong Y."/>
            <person name="Weir B.S."/>
            <person name="Guttman D.S."/>
        </authorList>
    </citation>
    <scope>NUCLEOTIDE SEQUENCE [LARGE SCALE GENOMIC DNA]</scope>
    <source>
        <strain evidence="4 5">ICMP4331</strain>
    </source>
</reference>
<name>A0A0P9WRW4_PSEA0</name>
<feature type="compositionally biased region" description="Low complexity" evidence="2">
    <location>
        <begin position="367"/>
        <end position="376"/>
    </location>
</feature>
<dbReference type="GO" id="GO:0016887">
    <property type="term" value="F:ATP hydrolysis activity"/>
    <property type="evidence" value="ECO:0007669"/>
    <property type="project" value="InterPro"/>
</dbReference>
<dbReference type="AlphaFoldDB" id="A0A0P9WRW4"/>
<dbReference type="InterPro" id="IPR003593">
    <property type="entry name" value="AAA+_ATPase"/>
</dbReference>
<dbReference type="InterPro" id="IPR001482">
    <property type="entry name" value="T2SS/T4SS_dom"/>
</dbReference>
<dbReference type="InterPro" id="IPR006321">
    <property type="entry name" value="PilT/PilU"/>
</dbReference>
<evidence type="ECO:0000259" key="3">
    <source>
        <dbReference type="PROSITE" id="PS00662"/>
    </source>
</evidence>
<gene>
    <name evidence="4" type="ORF">ALO63_03485</name>
</gene>
<protein>
    <submittedName>
        <fullName evidence="4">Twitching motility protein</fullName>
    </submittedName>
</protein>
<dbReference type="InterPro" id="IPR050921">
    <property type="entry name" value="T4SS_GSP_E_ATPase"/>
</dbReference>
<evidence type="ECO:0000256" key="1">
    <source>
        <dbReference type="ARBA" id="ARBA00006611"/>
    </source>
</evidence>
<comment type="similarity">
    <text evidence="1">Belongs to the GSP E family.</text>
</comment>
<proteinExistence type="inferred from homology"/>
<organism evidence="4 5">
    <name type="scientific">Pseudomonas amygdali pv. mori</name>
    <dbReference type="NCBI Taxonomy" id="34065"/>
    <lineage>
        <taxon>Bacteria</taxon>
        <taxon>Pseudomonadati</taxon>
        <taxon>Pseudomonadota</taxon>
        <taxon>Gammaproteobacteria</taxon>
        <taxon>Pseudomonadales</taxon>
        <taxon>Pseudomonadaceae</taxon>
        <taxon>Pseudomonas</taxon>
        <taxon>Pseudomonas amygdali</taxon>
    </lineage>
</organism>
<dbReference type="EMBL" id="LJQU01000013">
    <property type="protein sequence ID" value="KPY06010.1"/>
    <property type="molecule type" value="Genomic_DNA"/>
</dbReference>
<dbReference type="PATRIC" id="fig|34065.5.peg.5024"/>
<sequence>MEFPALLKILASQDGSDLYLSTGAPPCAKFNGVLKPLGSETLKPGEVAVIAQGLMDEEQKLEFLRELEMNLAVSLAGIGRFRINIFMQRNEVSIVARNIKLDIPRFEDLFLPPVLLDVIMEKHGLVLFVGATGSGKSTSLAALIDYRNRNASGHIITIEDPVEFIHRHKKSIVNQREVGVDTRSFRAALKNTLRQAPDVILIGEIRDRETMEHALAFADTGHLAISTLHANNANQALDRIINFFPEERRAQLLHDLGNNLKAFVSQRLVRTPDGKRRAAVEVMMGTPTIRDLIQRNELTELKGIMEKSGSLGMQTFDTALFNLAVEGAISEEEALKNADSQNNVRLRLKLHSEGGVASLTTPRPRPRSAAARQVPPSGGWSMTTRRGRRRKSVKLLRPPGRSFVVDQIIQGAQQPAIPVYRGAAVIRTHRGWHRARQPCRPLPR</sequence>
<evidence type="ECO:0000256" key="2">
    <source>
        <dbReference type="SAM" id="MobiDB-lite"/>
    </source>
</evidence>
<dbReference type="SUPFAM" id="SSF52540">
    <property type="entry name" value="P-loop containing nucleoside triphosphate hydrolases"/>
    <property type="match status" value="1"/>
</dbReference>
<evidence type="ECO:0000313" key="4">
    <source>
        <dbReference type="EMBL" id="KPY06010.1"/>
    </source>
</evidence>
<accession>A0A0P9WRW4</accession>
<dbReference type="InterPro" id="IPR027417">
    <property type="entry name" value="P-loop_NTPase"/>
</dbReference>
<dbReference type="PANTHER" id="PTHR30486:SF12">
    <property type="entry name" value="TYPE IV PILUS ATPASE PILU"/>
    <property type="match status" value="1"/>
</dbReference>
<dbReference type="Pfam" id="PF00437">
    <property type="entry name" value="T2SSE"/>
    <property type="match status" value="1"/>
</dbReference>
<dbReference type="NCBIfam" id="TIGR01420">
    <property type="entry name" value="pilT_fam"/>
    <property type="match status" value="1"/>
</dbReference>